<dbReference type="AlphaFoldDB" id="W2KKL0"/>
<dbReference type="VEuPathDB" id="FungiDB:PPTG_20277"/>
<gene>
    <name evidence="1" type="ORF">L917_14741</name>
</gene>
<dbReference type="Proteomes" id="UP000054423">
    <property type="component" value="Unassembled WGS sequence"/>
</dbReference>
<dbReference type="PANTHER" id="PTHR40866">
    <property type="entry name" value="BED-TYPE DOMAIN-CONTAINING PROTEIN"/>
    <property type="match status" value="1"/>
</dbReference>
<name>W2KKL0_PHYNI</name>
<protein>
    <submittedName>
        <fullName evidence="1">Uncharacterized protein</fullName>
    </submittedName>
</protein>
<dbReference type="OrthoDB" id="118864at2759"/>
<evidence type="ECO:0000313" key="1">
    <source>
        <dbReference type="EMBL" id="ETL85766.1"/>
    </source>
</evidence>
<dbReference type="SUPFAM" id="SSF53098">
    <property type="entry name" value="Ribonuclease H-like"/>
    <property type="match status" value="1"/>
</dbReference>
<dbReference type="PANTHER" id="PTHR40866:SF1">
    <property type="entry name" value="BED-TYPE DOMAIN-CONTAINING PROTEIN"/>
    <property type="match status" value="1"/>
</dbReference>
<accession>W2KKL0</accession>
<sequence length="296" mass="33141">MITVASKLGSVIEEEMENEIGIMYDGWTHGTMHYVAVYGIYVVGDRLLRSLLAHSPLDGGSQDADAHIDFFRNVLAVYNKTVYMIVFMIADNCNIDRSIATKLGVPLVGCASHRFNLAVKKFLTEHESLLQKVNNLMQQLRYPNNAAQLAKLTPLLDKTRNVTYWASTYEMQERYVNLRAHVRQIEAVEDSLPSTSEHKKLCALLVQLTKLDSVCKRLQSDTTSMGEVRLLFDSVLLDYPIMGKSLKTNSKIVHSPIFENGLVKVGAGEKLSAAETTALKRFEGQQSTQRPSETGR</sequence>
<reference evidence="1" key="1">
    <citation type="submission" date="2013-11" db="EMBL/GenBank/DDBJ databases">
        <title>The Genome Sequence of Phytophthora parasitica CHvinca01.</title>
        <authorList>
            <consortium name="The Broad Institute Genomics Platform"/>
            <person name="Russ C."/>
            <person name="Tyler B."/>
            <person name="Panabieres F."/>
            <person name="Shan W."/>
            <person name="Tripathy S."/>
            <person name="Grunwald N."/>
            <person name="Machado M."/>
            <person name="Johnson C.S."/>
            <person name="Arredondo F."/>
            <person name="Hong C."/>
            <person name="Coffey M."/>
            <person name="Young S.K."/>
            <person name="Zeng Q."/>
            <person name="Gargeya S."/>
            <person name="Fitzgerald M."/>
            <person name="Abouelleil A."/>
            <person name="Alvarado L."/>
            <person name="Chapman S.B."/>
            <person name="Gainer-Dewar J."/>
            <person name="Goldberg J."/>
            <person name="Griggs A."/>
            <person name="Gujja S."/>
            <person name="Hansen M."/>
            <person name="Howarth C."/>
            <person name="Imamovic A."/>
            <person name="Ireland A."/>
            <person name="Larimer J."/>
            <person name="McCowan C."/>
            <person name="Murphy C."/>
            <person name="Pearson M."/>
            <person name="Poon T.W."/>
            <person name="Priest M."/>
            <person name="Roberts A."/>
            <person name="Saif S."/>
            <person name="Shea T."/>
            <person name="Sykes S."/>
            <person name="Wortman J."/>
            <person name="Nusbaum C."/>
            <person name="Birren B."/>
        </authorList>
    </citation>
    <scope>NUCLEOTIDE SEQUENCE [LARGE SCALE GENOMIC DNA]</scope>
    <source>
        <strain evidence="1">CHvinca01</strain>
    </source>
</reference>
<dbReference type="InterPro" id="IPR012337">
    <property type="entry name" value="RNaseH-like_sf"/>
</dbReference>
<dbReference type="EMBL" id="KI681536">
    <property type="protein sequence ID" value="ETL85766.1"/>
    <property type="molecule type" value="Genomic_DNA"/>
</dbReference>
<proteinExistence type="predicted"/>
<organism evidence="1">
    <name type="scientific">Phytophthora nicotianae</name>
    <name type="common">Potato buckeye rot agent</name>
    <name type="synonym">Phytophthora parasitica</name>
    <dbReference type="NCBI Taxonomy" id="4792"/>
    <lineage>
        <taxon>Eukaryota</taxon>
        <taxon>Sar</taxon>
        <taxon>Stramenopiles</taxon>
        <taxon>Oomycota</taxon>
        <taxon>Peronosporomycetes</taxon>
        <taxon>Peronosporales</taxon>
        <taxon>Peronosporaceae</taxon>
        <taxon>Phytophthora</taxon>
    </lineage>
</organism>